<dbReference type="EMBL" id="JANSLM010000003">
    <property type="protein sequence ID" value="MDT8838205.1"/>
    <property type="molecule type" value="Genomic_DNA"/>
</dbReference>
<keyword evidence="4 12" id="KW-0548">Nucleotidyltransferase</keyword>
<evidence type="ECO:0000256" key="6">
    <source>
        <dbReference type="ARBA" id="ARBA00023134"/>
    </source>
</evidence>
<dbReference type="FunFam" id="2.60.120.10:FF:000032">
    <property type="entry name" value="Mannose-1-phosphate guanylyltransferase/mannose-6-phosphate isomerase"/>
    <property type="match status" value="1"/>
</dbReference>
<evidence type="ECO:0000313" key="12">
    <source>
        <dbReference type="EMBL" id="MDT8838205.1"/>
    </source>
</evidence>
<keyword evidence="5" id="KW-0547">Nucleotide-binding</keyword>
<comment type="similarity">
    <text evidence="1 8">Belongs to the mannose-6-phosphate isomerase type 2 family.</text>
</comment>
<evidence type="ECO:0000259" key="11">
    <source>
        <dbReference type="Pfam" id="PF22640"/>
    </source>
</evidence>
<dbReference type="GO" id="GO:0000271">
    <property type="term" value="P:polysaccharide biosynthetic process"/>
    <property type="evidence" value="ECO:0007669"/>
    <property type="project" value="InterPro"/>
</dbReference>
<dbReference type="PANTHER" id="PTHR46390:SF1">
    <property type="entry name" value="MANNOSE-1-PHOSPHATE GUANYLYLTRANSFERASE"/>
    <property type="match status" value="1"/>
</dbReference>
<dbReference type="InterPro" id="IPR014710">
    <property type="entry name" value="RmlC-like_jellyroll"/>
</dbReference>
<keyword evidence="6" id="KW-0342">GTP-binding</keyword>
<dbReference type="Pfam" id="PF01050">
    <property type="entry name" value="MannoseP_isomer"/>
    <property type="match status" value="1"/>
</dbReference>
<dbReference type="AlphaFoldDB" id="A0AAP5Q9B7"/>
<evidence type="ECO:0000256" key="1">
    <source>
        <dbReference type="ARBA" id="ARBA00006115"/>
    </source>
</evidence>
<comment type="catalytic activity">
    <reaction evidence="7">
        <text>alpha-D-mannose 1-phosphate + GTP + H(+) = GDP-alpha-D-mannose + diphosphate</text>
        <dbReference type="Rhea" id="RHEA:15229"/>
        <dbReference type="ChEBI" id="CHEBI:15378"/>
        <dbReference type="ChEBI" id="CHEBI:33019"/>
        <dbReference type="ChEBI" id="CHEBI:37565"/>
        <dbReference type="ChEBI" id="CHEBI:57527"/>
        <dbReference type="ChEBI" id="CHEBI:58409"/>
        <dbReference type="EC" id="2.7.7.13"/>
    </reaction>
</comment>
<dbReference type="Pfam" id="PF22640">
    <property type="entry name" value="ManC_GMP_beta-helix"/>
    <property type="match status" value="1"/>
</dbReference>
<comment type="caution">
    <text evidence="12">The sequence shown here is derived from an EMBL/GenBank/DDBJ whole genome shotgun (WGS) entry which is preliminary data.</text>
</comment>
<dbReference type="NCBIfam" id="TIGR01479">
    <property type="entry name" value="GMP_PMI"/>
    <property type="match status" value="1"/>
</dbReference>
<dbReference type="PANTHER" id="PTHR46390">
    <property type="entry name" value="MANNOSE-1-PHOSPHATE GUANYLYLTRANSFERASE"/>
    <property type="match status" value="1"/>
</dbReference>
<dbReference type="InterPro" id="IPR006375">
    <property type="entry name" value="Man1P_GuaTrfase/Man6P_Isoase"/>
</dbReference>
<dbReference type="InterPro" id="IPR051161">
    <property type="entry name" value="Mannose-6P_isomerase_type2"/>
</dbReference>
<reference evidence="12" key="1">
    <citation type="submission" date="2022-08" db="EMBL/GenBank/DDBJ databases">
        <authorList>
            <person name="Kim S.-J."/>
        </authorList>
    </citation>
    <scope>NUCLEOTIDE SEQUENCE</scope>
    <source>
        <strain evidence="12">KJ</strain>
    </source>
</reference>
<evidence type="ECO:0000259" key="10">
    <source>
        <dbReference type="Pfam" id="PF01050"/>
    </source>
</evidence>
<accession>A0AAP5Q9B7</accession>
<evidence type="ECO:0000259" key="9">
    <source>
        <dbReference type="Pfam" id="PF00483"/>
    </source>
</evidence>
<evidence type="ECO:0000256" key="3">
    <source>
        <dbReference type="ARBA" id="ARBA00022679"/>
    </source>
</evidence>
<gene>
    <name evidence="12" type="ORF">ParKJ_12350</name>
</gene>
<sequence>MLTKGAESAASANPDSAHAGAAGAHCVRIVPVILAGGSGTRLWPVSRENFPKQLIDVVGSDSLLQATARRMNGFPAGWKVDASPIVVCGEEHRFVIAEQLLENGMAARLIVEPARRDTAPALTLAASLACADGDDAILIVMPADHSIADVPALQGALECAARYAERGSIATLGVPPTRPDTGFGYIRIGAQLSDGGYAIDGFVEKPAEEIAAQYVAAGTYWWNAGIFVVRASVWLDTLKRLQPDMHAACERAFVNGRTEGAHFRPLTDAFLSSPADSIDYAVMERLTDVGIAGEADASHRTDMQASGTNLSGVVVRLDAGWSDLGSWDAVWAAMEKDANGNAGRGRVTFEGAVSSYAHSEGRLVACVGTTNVVVVETADAVLVVDRSHVQDVKGLVSRIKAQHAPEADVHRKVRRPWGFYDSIDHGERFQVKRIVVTPGAKLSLQLHHHRAEHWVVVRGTALVTRGEEQFLLSENESTYIPIGTRHRLENPGKVPLEIIEIQSGTYLGEDDIVRFNDTYGRCS</sequence>
<evidence type="ECO:0000256" key="8">
    <source>
        <dbReference type="RuleBase" id="RU004190"/>
    </source>
</evidence>
<evidence type="ECO:0000256" key="2">
    <source>
        <dbReference type="ARBA" id="ARBA00012387"/>
    </source>
</evidence>
<feature type="domain" description="MannoseP isomerase/GMP-like beta-helix" evidence="11">
    <location>
        <begin position="358"/>
        <end position="398"/>
    </location>
</feature>
<protein>
    <recommendedName>
        <fullName evidence="2">mannose-1-phosphate guanylyltransferase</fullName>
        <ecNumber evidence="2">2.7.7.13</ecNumber>
    </recommendedName>
</protein>
<dbReference type="Gene3D" id="3.90.550.10">
    <property type="entry name" value="Spore Coat Polysaccharide Biosynthesis Protein SpsA, Chain A"/>
    <property type="match status" value="1"/>
</dbReference>
<evidence type="ECO:0000256" key="5">
    <source>
        <dbReference type="ARBA" id="ARBA00022741"/>
    </source>
</evidence>
<dbReference type="GO" id="GO:0004475">
    <property type="term" value="F:mannose-1-phosphate guanylyltransferase (GTP) activity"/>
    <property type="evidence" value="ECO:0007669"/>
    <property type="project" value="UniProtKB-EC"/>
</dbReference>
<feature type="domain" description="Mannose-6-phosphate isomerase type II C-terminal" evidence="10">
    <location>
        <begin position="406"/>
        <end position="517"/>
    </location>
</feature>
<keyword evidence="3 12" id="KW-0808">Transferase</keyword>
<dbReference type="InterPro" id="IPR049577">
    <property type="entry name" value="GMPP_N"/>
</dbReference>
<dbReference type="CDD" id="cd02509">
    <property type="entry name" value="GDP-M1P_Guanylyltransferase"/>
    <property type="match status" value="1"/>
</dbReference>
<dbReference type="RefSeq" id="WP_106355924.1">
    <property type="nucleotide sequence ID" value="NZ_JANSLM010000003.1"/>
</dbReference>
<evidence type="ECO:0000256" key="7">
    <source>
        <dbReference type="ARBA" id="ARBA00047343"/>
    </source>
</evidence>
<dbReference type="SUPFAM" id="SSF51182">
    <property type="entry name" value="RmlC-like cupins"/>
    <property type="match status" value="1"/>
</dbReference>
<dbReference type="Gene3D" id="2.60.120.10">
    <property type="entry name" value="Jelly Rolls"/>
    <property type="match status" value="1"/>
</dbReference>
<evidence type="ECO:0000256" key="4">
    <source>
        <dbReference type="ARBA" id="ARBA00022695"/>
    </source>
</evidence>
<dbReference type="InterPro" id="IPR001538">
    <property type="entry name" value="Man6P_isomerase-2_C"/>
</dbReference>
<organism evidence="12 13">
    <name type="scientific">Paraburkholderia fungorum</name>
    <dbReference type="NCBI Taxonomy" id="134537"/>
    <lineage>
        <taxon>Bacteria</taxon>
        <taxon>Pseudomonadati</taxon>
        <taxon>Pseudomonadota</taxon>
        <taxon>Betaproteobacteria</taxon>
        <taxon>Burkholderiales</taxon>
        <taxon>Burkholderiaceae</taxon>
        <taxon>Paraburkholderia</taxon>
    </lineage>
</organism>
<dbReference type="Pfam" id="PF00483">
    <property type="entry name" value="NTP_transferase"/>
    <property type="match status" value="1"/>
</dbReference>
<keyword evidence="12" id="KW-0413">Isomerase</keyword>
<dbReference type="InterPro" id="IPR054566">
    <property type="entry name" value="ManC/GMP-like_b-helix"/>
</dbReference>
<dbReference type="InterPro" id="IPR005835">
    <property type="entry name" value="NTP_transferase_dom"/>
</dbReference>
<dbReference type="EC" id="2.7.7.13" evidence="2"/>
<dbReference type="Proteomes" id="UP001246473">
    <property type="component" value="Unassembled WGS sequence"/>
</dbReference>
<dbReference type="SUPFAM" id="SSF53448">
    <property type="entry name" value="Nucleotide-diphospho-sugar transferases"/>
    <property type="match status" value="1"/>
</dbReference>
<dbReference type="InterPro" id="IPR029044">
    <property type="entry name" value="Nucleotide-diphossugar_trans"/>
</dbReference>
<name>A0AAP5Q9B7_9BURK</name>
<dbReference type="InterPro" id="IPR011051">
    <property type="entry name" value="RmlC_Cupin_sf"/>
</dbReference>
<dbReference type="GO" id="GO:0009298">
    <property type="term" value="P:GDP-mannose biosynthetic process"/>
    <property type="evidence" value="ECO:0007669"/>
    <property type="project" value="TreeGrafter"/>
</dbReference>
<evidence type="ECO:0000313" key="13">
    <source>
        <dbReference type="Proteomes" id="UP001246473"/>
    </source>
</evidence>
<dbReference type="GO" id="GO:0016853">
    <property type="term" value="F:isomerase activity"/>
    <property type="evidence" value="ECO:0007669"/>
    <property type="project" value="UniProtKB-KW"/>
</dbReference>
<feature type="domain" description="Nucleotidyl transferase" evidence="9">
    <location>
        <begin position="31"/>
        <end position="338"/>
    </location>
</feature>
<dbReference type="CDD" id="cd02213">
    <property type="entry name" value="cupin_PMI_typeII_C"/>
    <property type="match status" value="1"/>
</dbReference>
<proteinExistence type="inferred from homology"/>
<dbReference type="GO" id="GO:0005525">
    <property type="term" value="F:GTP binding"/>
    <property type="evidence" value="ECO:0007669"/>
    <property type="project" value="UniProtKB-KW"/>
</dbReference>